<dbReference type="PANTHER" id="PTHR11567">
    <property type="entry name" value="ACID PHOSPHATASE-RELATED"/>
    <property type="match status" value="1"/>
</dbReference>
<evidence type="ECO:0000313" key="4">
    <source>
        <dbReference type="EMBL" id="PSR83614.1"/>
    </source>
</evidence>
<accession>A0A2T3A672</accession>
<protein>
    <recommendedName>
        <fullName evidence="2">3-phytase</fullName>
        <ecNumber evidence="2">3.1.3.8</ecNumber>
    </recommendedName>
</protein>
<dbReference type="InParanoid" id="A0A2T3A672"/>
<dbReference type="InterPro" id="IPR033379">
    <property type="entry name" value="Acid_Pase_AS"/>
</dbReference>
<keyword evidence="3" id="KW-0378">Hydrolase</keyword>
<comment type="similarity">
    <text evidence="1">Belongs to the histidine acid phosphatase family.</text>
</comment>
<dbReference type="InterPro" id="IPR000560">
    <property type="entry name" value="His_Pase_clade-2"/>
</dbReference>
<dbReference type="Gene3D" id="3.40.50.1240">
    <property type="entry name" value="Phosphoglycerate mutase-like"/>
    <property type="match status" value="1"/>
</dbReference>
<dbReference type="EMBL" id="KZ678457">
    <property type="protein sequence ID" value="PSR83614.1"/>
    <property type="molecule type" value="Genomic_DNA"/>
</dbReference>
<dbReference type="SUPFAM" id="SSF53254">
    <property type="entry name" value="Phosphoglycerate mutase-like"/>
    <property type="match status" value="1"/>
</dbReference>
<dbReference type="Pfam" id="PF00328">
    <property type="entry name" value="His_Phos_2"/>
    <property type="match status" value="2"/>
</dbReference>
<keyword evidence="5" id="KW-1185">Reference proteome</keyword>
<evidence type="ECO:0000256" key="2">
    <source>
        <dbReference type="ARBA" id="ARBA00012632"/>
    </source>
</evidence>
<dbReference type="CDD" id="cd07061">
    <property type="entry name" value="HP_HAP_like"/>
    <property type="match status" value="1"/>
</dbReference>
<dbReference type="InterPro" id="IPR029033">
    <property type="entry name" value="His_PPase_superfam"/>
</dbReference>
<dbReference type="PROSITE" id="PS00616">
    <property type="entry name" value="HIS_ACID_PHOSPHAT_1"/>
    <property type="match status" value="1"/>
</dbReference>
<dbReference type="EC" id="3.1.3.8" evidence="2"/>
<name>A0A2T3A672_9PEZI</name>
<dbReference type="STRING" id="2025994.A0A2T3A672"/>
<evidence type="ECO:0000313" key="5">
    <source>
        <dbReference type="Proteomes" id="UP000241462"/>
    </source>
</evidence>
<dbReference type="PANTHER" id="PTHR11567:SF110">
    <property type="entry name" value="2-PHOSPHOXYLOSE PHOSPHATASE 1"/>
    <property type="match status" value="1"/>
</dbReference>
<dbReference type="GO" id="GO:0016158">
    <property type="term" value="F:inositol hexakisphosphate 3-phosphatase activity"/>
    <property type="evidence" value="ECO:0007669"/>
    <property type="project" value="UniProtKB-EC"/>
</dbReference>
<proteinExistence type="inferred from homology"/>
<sequence>MTTLQVRKPYTQDELRQLYPPELQLQQVQILLRHGERTPVAPRFQNAGLQGFWPYCTAVRHLRDAVLERGKDGKGEVFSTLEWKRRLETFGAADDSPVVASGPAGELDSVCDMGMLTDTGRLTTLQLGERLRGLYVDRLGFLPKTIDSADFIYLRTTPVPRSMQSLQQAFTGLYPTPTRGPNFPPPTILTRALSDETLLPNDGHCRRFAILARAFGQRTADRWNGTDDMAYLTKLIGKWMPEAGPQQVAVDSKPRLSGIMDTINATLAHGPETRLPKEFYDPKAREIIDKIGVEEWFGGYKESEEYRKLGVGGLLGDITARMVGSVEHSLADGQYEIMRTTGPNAGQHRAVKFGMSCAHDTTLAGALTSLGAFDGYRWPPFTSHIAFELFRKADGSGAGAAESNKAEVVPVVKASPSTSSWFSSLFSSGAPAGQPPSGIGRKPTEELSHAEKLTLDGYYVRIRYNDEIMKVPGCKAPGKHYKGDDSLCTLAAFKSVVDKFTPQDWKDECKKGKEEPVFPAQIQPPGY</sequence>
<dbReference type="Proteomes" id="UP000241462">
    <property type="component" value="Unassembled WGS sequence"/>
</dbReference>
<evidence type="ECO:0000256" key="1">
    <source>
        <dbReference type="ARBA" id="ARBA00005375"/>
    </source>
</evidence>
<dbReference type="InterPro" id="IPR050645">
    <property type="entry name" value="Histidine_acid_phosphatase"/>
</dbReference>
<dbReference type="OrthoDB" id="10257284at2759"/>
<evidence type="ECO:0000256" key="3">
    <source>
        <dbReference type="ARBA" id="ARBA00022801"/>
    </source>
</evidence>
<gene>
    <name evidence="4" type="ORF">BD289DRAFT_410539</name>
</gene>
<reference evidence="4 5" key="1">
    <citation type="journal article" date="2018" name="Mycol. Prog.">
        <title>Coniella lustricola, a new species from submerged detritus.</title>
        <authorList>
            <person name="Raudabaugh D.B."/>
            <person name="Iturriaga T."/>
            <person name="Carver A."/>
            <person name="Mondo S."/>
            <person name="Pangilinan J."/>
            <person name="Lipzen A."/>
            <person name="He G."/>
            <person name="Amirebrahimi M."/>
            <person name="Grigoriev I.V."/>
            <person name="Miller A.N."/>
        </authorList>
    </citation>
    <scope>NUCLEOTIDE SEQUENCE [LARGE SCALE GENOMIC DNA]</scope>
    <source>
        <strain evidence="4 5">B22-T-1</strain>
    </source>
</reference>
<organism evidence="4 5">
    <name type="scientific">Coniella lustricola</name>
    <dbReference type="NCBI Taxonomy" id="2025994"/>
    <lineage>
        <taxon>Eukaryota</taxon>
        <taxon>Fungi</taxon>
        <taxon>Dikarya</taxon>
        <taxon>Ascomycota</taxon>
        <taxon>Pezizomycotina</taxon>
        <taxon>Sordariomycetes</taxon>
        <taxon>Sordariomycetidae</taxon>
        <taxon>Diaporthales</taxon>
        <taxon>Schizoparmaceae</taxon>
        <taxon>Coniella</taxon>
    </lineage>
</organism>
<dbReference type="AlphaFoldDB" id="A0A2T3A672"/>